<name>A0A2A5J6S5_RHOSG</name>
<dbReference type="AlphaFoldDB" id="A0A2A5J6S5"/>
<keyword evidence="1" id="KW-0378">Hydrolase</keyword>
<dbReference type="EMBL" id="NOVD01000018">
    <property type="protein sequence ID" value="PCK25275.1"/>
    <property type="molecule type" value="Genomic_DNA"/>
</dbReference>
<protein>
    <submittedName>
        <fullName evidence="3">Sortase</fullName>
    </submittedName>
</protein>
<dbReference type="InterPro" id="IPR023365">
    <property type="entry name" value="Sortase_dom-sf"/>
</dbReference>
<dbReference type="InterPro" id="IPR005754">
    <property type="entry name" value="Sortase"/>
</dbReference>
<dbReference type="GO" id="GO:0016787">
    <property type="term" value="F:hydrolase activity"/>
    <property type="evidence" value="ECO:0007669"/>
    <property type="project" value="UniProtKB-KW"/>
</dbReference>
<evidence type="ECO:0000256" key="2">
    <source>
        <dbReference type="SAM" id="SignalP"/>
    </source>
</evidence>
<dbReference type="PROSITE" id="PS51257">
    <property type="entry name" value="PROKAR_LIPOPROTEIN"/>
    <property type="match status" value="1"/>
</dbReference>
<comment type="caution">
    <text evidence="3">The sequence shown here is derived from an EMBL/GenBank/DDBJ whole genome shotgun (WGS) entry which is preliminary data.</text>
</comment>
<gene>
    <name evidence="3" type="ORF">CHR55_21840</name>
</gene>
<evidence type="ECO:0000313" key="3">
    <source>
        <dbReference type="EMBL" id="PCK25275.1"/>
    </source>
</evidence>
<dbReference type="SUPFAM" id="SSF63817">
    <property type="entry name" value="Sortase"/>
    <property type="match status" value="1"/>
</dbReference>
<accession>A0A2A5J6S5</accession>
<dbReference type="RefSeq" id="WP_047272058.1">
    <property type="nucleotide sequence ID" value="NZ_CP029297.1"/>
</dbReference>
<feature type="signal peptide" evidence="2">
    <location>
        <begin position="1"/>
        <end position="31"/>
    </location>
</feature>
<dbReference type="Gene3D" id="2.40.260.10">
    <property type="entry name" value="Sortase"/>
    <property type="match status" value="1"/>
</dbReference>
<proteinExistence type="predicted"/>
<evidence type="ECO:0000313" key="4">
    <source>
        <dbReference type="Proteomes" id="UP000230886"/>
    </source>
</evidence>
<organism evidence="3 4">
    <name type="scientific">Rhodococcus qingshengii</name>
    <dbReference type="NCBI Taxonomy" id="334542"/>
    <lineage>
        <taxon>Bacteria</taxon>
        <taxon>Bacillati</taxon>
        <taxon>Actinomycetota</taxon>
        <taxon>Actinomycetes</taxon>
        <taxon>Mycobacteriales</taxon>
        <taxon>Nocardiaceae</taxon>
        <taxon>Rhodococcus</taxon>
        <taxon>Rhodococcus erythropolis group</taxon>
    </lineage>
</organism>
<sequence>MTARATRLRSLGLSAVAILALLVSGCSGENAGSLPDRSPVQSHIAAAPASVTVDPAEPERIELRSASGVTYLSSPLHSEKLMRGGESGQQLNPVDELPVWWGESGMPGTSTTQTVVVVGHNYTTREAPFRALRVVEPGDRILLGTPNGTLEYDVETVGPLHKGSLLGAHELRESVPGRLILANCDVVEGESTDDNYVVIAQLAAH</sequence>
<feature type="chain" id="PRO_5012517671" evidence="2">
    <location>
        <begin position="32"/>
        <end position="205"/>
    </location>
</feature>
<dbReference type="Proteomes" id="UP000230886">
    <property type="component" value="Unassembled WGS sequence"/>
</dbReference>
<evidence type="ECO:0000256" key="1">
    <source>
        <dbReference type="ARBA" id="ARBA00022801"/>
    </source>
</evidence>
<reference evidence="3 4" key="1">
    <citation type="submission" date="2017-07" db="EMBL/GenBank/DDBJ databases">
        <title>Draft sequence of Rhodococcus enclensis 23b-28.</title>
        <authorList>
            <person name="Besaury L."/>
            <person name="Sancelme M."/>
            <person name="Amato P."/>
            <person name="Lallement A."/>
            <person name="Delort A.-M."/>
        </authorList>
    </citation>
    <scope>NUCLEOTIDE SEQUENCE [LARGE SCALE GENOMIC DNA]</scope>
    <source>
        <strain evidence="3 4">23b-28</strain>
    </source>
</reference>
<keyword evidence="2" id="KW-0732">Signal</keyword>
<dbReference type="Pfam" id="PF04203">
    <property type="entry name" value="Sortase"/>
    <property type="match status" value="1"/>
</dbReference>